<sequence length="163" mass="18371">MKHNFCPNCAAPLVLAENAGRERLVCSKPCGYVFYDNPLPVVGAIVEYDNNAVVLVQSIGWPAEWFGIVTGFLEKGEEPAEAVLREVKEEIGLDAEIVEFLGIYTFYQRNEVIFTYHVRAKGEIVLDTTELQAYKVTPIPELRPWPFGTGPALKQWLAKRRDV</sequence>
<protein>
    <submittedName>
        <fullName evidence="9">NUDIX domain-containing protein</fullName>
    </submittedName>
</protein>
<dbReference type="AlphaFoldDB" id="A0A939G993"/>
<keyword evidence="10" id="KW-1185">Reference proteome</keyword>
<evidence type="ECO:0000256" key="2">
    <source>
        <dbReference type="ARBA" id="ARBA00001947"/>
    </source>
</evidence>
<comment type="catalytic activity">
    <reaction evidence="7">
        <text>a 5'-end NAD(+)-phospho-ribonucleoside in mRNA + H2O = a 5'-end phospho-adenosine-phospho-ribonucleoside in mRNA + beta-nicotinamide D-ribonucleotide + 2 H(+)</text>
        <dbReference type="Rhea" id="RHEA:60876"/>
        <dbReference type="Rhea" id="RHEA-COMP:15698"/>
        <dbReference type="Rhea" id="RHEA-COMP:15719"/>
        <dbReference type="ChEBI" id="CHEBI:14649"/>
        <dbReference type="ChEBI" id="CHEBI:15377"/>
        <dbReference type="ChEBI" id="CHEBI:15378"/>
        <dbReference type="ChEBI" id="CHEBI:144029"/>
        <dbReference type="ChEBI" id="CHEBI:144051"/>
    </reaction>
    <physiologicalReaction direction="left-to-right" evidence="7">
        <dbReference type="Rhea" id="RHEA:60877"/>
    </physiologicalReaction>
</comment>
<dbReference type="InterPro" id="IPR020084">
    <property type="entry name" value="NUDIX_hydrolase_CS"/>
</dbReference>
<evidence type="ECO:0000256" key="3">
    <source>
        <dbReference type="ARBA" id="ARBA00009595"/>
    </source>
</evidence>
<evidence type="ECO:0000256" key="4">
    <source>
        <dbReference type="ARBA" id="ARBA00022723"/>
    </source>
</evidence>
<dbReference type="InterPro" id="IPR015797">
    <property type="entry name" value="NUDIX_hydrolase-like_dom_sf"/>
</dbReference>
<dbReference type="PANTHER" id="PTHR42904:SF6">
    <property type="entry name" value="NAD-CAPPED RNA HYDROLASE NUDT12"/>
    <property type="match status" value="1"/>
</dbReference>
<dbReference type="GO" id="GO:0046872">
    <property type="term" value="F:metal ion binding"/>
    <property type="evidence" value="ECO:0007669"/>
    <property type="project" value="UniProtKB-KW"/>
</dbReference>
<keyword evidence="4" id="KW-0479">Metal-binding</keyword>
<evidence type="ECO:0000256" key="5">
    <source>
        <dbReference type="ARBA" id="ARBA00022801"/>
    </source>
</evidence>
<comment type="similarity">
    <text evidence="3">Belongs to the Nudix hydrolase family. NudC subfamily.</text>
</comment>
<dbReference type="InterPro" id="IPR050241">
    <property type="entry name" value="NAD-cap_RNA_hydrolase_NudC"/>
</dbReference>
<evidence type="ECO:0000313" key="9">
    <source>
        <dbReference type="EMBL" id="MBO0933335.1"/>
    </source>
</evidence>
<keyword evidence="5" id="KW-0378">Hydrolase</keyword>
<dbReference type="SUPFAM" id="SSF55811">
    <property type="entry name" value="Nudix"/>
    <property type="match status" value="1"/>
</dbReference>
<comment type="cofactor">
    <cofactor evidence="2">
        <name>Zn(2+)</name>
        <dbReference type="ChEBI" id="CHEBI:29105"/>
    </cofactor>
</comment>
<dbReference type="Pfam" id="PF00293">
    <property type="entry name" value="NUDIX"/>
    <property type="match status" value="1"/>
</dbReference>
<reference evidence="9 10" key="1">
    <citation type="submission" date="2021-03" db="EMBL/GenBank/DDBJ databases">
        <title>Fibrella sp. HMF5036 genome sequencing and assembly.</title>
        <authorList>
            <person name="Kang H."/>
            <person name="Kim H."/>
            <person name="Bae S."/>
            <person name="Joh K."/>
        </authorList>
    </citation>
    <scope>NUCLEOTIDE SEQUENCE [LARGE SCALE GENOMIC DNA]</scope>
    <source>
        <strain evidence="9 10">HMF5036</strain>
    </source>
</reference>
<evidence type="ECO:0000259" key="8">
    <source>
        <dbReference type="PROSITE" id="PS51462"/>
    </source>
</evidence>
<dbReference type="GO" id="GO:0019677">
    <property type="term" value="P:NAD+ catabolic process"/>
    <property type="evidence" value="ECO:0007669"/>
    <property type="project" value="TreeGrafter"/>
</dbReference>
<organism evidence="9 10">
    <name type="scientific">Fibrella aquatilis</name>
    <dbReference type="NCBI Taxonomy" id="2817059"/>
    <lineage>
        <taxon>Bacteria</taxon>
        <taxon>Pseudomonadati</taxon>
        <taxon>Bacteroidota</taxon>
        <taxon>Cytophagia</taxon>
        <taxon>Cytophagales</taxon>
        <taxon>Spirosomataceae</taxon>
        <taxon>Fibrella</taxon>
    </lineage>
</organism>
<dbReference type="Pfam" id="PF14803">
    <property type="entry name" value="Zn_ribbon_Nudix"/>
    <property type="match status" value="1"/>
</dbReference>
<evidence type="ECO:0000313" key="10">
    <source>
        <dbReference type="Proteomes" id="UP000664795"/>
    </source>
</evidence>
<comment type="cofactor">
    <cofactor evidence="1">
        <name>Mg(2+)</name>
        <dbReference type="ChEBI" id="CHEBI:18420"/>
    </cofactor>
</comment>
<evidence type="ECO:0000256" key="1">
    <source>
        <dbReference type="ARBA" id="ARBA00001946"/>
    </source>
</evidence>
<dbReference type="InterPro" id="IPR000086">
    <property type="entry name" value="NUDIX_hydrolase_dom"/>
</dbReference>
<dbReference type="InterPro" id="IPR029401">
    <property type="entry name" value="Nudix_N"/>
</dbReference>
<feature type="domain" description="Nudix hydrolase" evidence="8">
    <location>
        <begin position="36"/>
        <end position="159"/>
    </location>
</feature>
<proteinExistence type="inferred from homology"/>
<dbReference type="GO" id="GO:0005829">
    <property type="term" value="C:cytosol"/>
    <property type="evidence" value="ECO:0007669"/>
    <property type="project" value="TreeGrafter"/>
</dbReference>
<accession>A0A939G993</accession>
<evidence type="ECO:0000256" key="7">
    <source>
        <dbReference type="ARBA" id="ARBA00023679"/>
    </source>
</evidence>
<evidence type="ECO:0000256" key="6">
    <source>
        <dbReference type="ARBA" id="ARBA00022842"/>
    </source>
</evidence>
<dbReference type="Proteomes" id="UP000664795">
    <property type="component" value="Unassembled WGS sequence"/>
</dbReference>
<keyword evidence="6" id="KW-0460">Magnesium</keyword>
<dbReference type="PROSITE" id="PS51462">
    <property type="entry name" value="NUDIX"/>
    <property type="match status" value="1"/>
</dbReference>
<dbReference type="GO" id="GO:0006742">
    <property type="term" value="P:NADP+ catabolic process"/>
    <property type="evidence" value="ECO:0007669"/>
    <property type="project" value="TreeGrafter"/>
</dbReference>
<name>A0A939G993_9BACT</name>
<dbReference type="EMBL" id="JAFMYU010000019">
    <property type="protein sequence ID" value="MBO0933335.1"/>
    <property type="molecule type" value="Genomic_DNA"/>
</dbReference>
<comment type="caution">
    <text evidence="9">The sequence shown here is derived from an EMBL/GenBank/DDBJ whole genome shotgun (WGS) entry which is preliminary data.</text>
</comment>
<dbReference type="GO" id="GO:0035529">
    <property type="term" value="F:NADH pyrophosphatase activity"/>
    <property type="evidence" value="ECO:0007669"/>
    <property type="project" value="TreeGrafter"/>
</dbReference>
<dbReference type="Gene3D" id="3.90.79.10">
    <property type="entry name" value="Nucleoside Triphosphate Pyrophosphohydrolase"/>
    <property type="match status" value="1"/>
</dbReference>
<gene>
    <name evidence="9" type="ORF">J2I48_20160</name>
</gene>
<dbReference type="PROSITE" id="PS00893">
    <property type="entry name" value="NUDIX_BOX"/>
    <property type="match status" value="1"/>
</dbReference>
<dbReference type="PANTHER" id="PTHR42904">
    <property type="entry name" value="NUDIX HYDROLASE, NUDC SUBFAMILY"/>
    <property type="match status" value="1"/>
</dbReference>
<dbReference type="RefSeq" id="WP_207337302.1">
    <property type="nucleotide sequence ID" value="NZ_JAFMYU010000019.1"/>
</dbReference>